<dbReference type="EMBL" id="BARS01042046">
    <property type="protein sequence ID" value="GAG38875.1"/>
    <property type="molecule type" value="Genomic_DNA"/>
</dbReference>
<dbReference type="Pfam" id="PF08459">
    <property type="entry name" value="UvrC_RNaseH_dom"/>
    <property type="match status" value="1"/>
</dbReference>
<feature type="domain" description="Helix-hairpin-helix DNA-binding motif class 1" evidence="3">
    <location>
        <begin position="128"/>
        <end position="147"/>
    </location>
</feature>
<dbReference type="PANTHER" id="PTHR30562">
    <property type="entry name" value="UVRC/OXIDOREDUCTASE"/>
    <property type="match status" value="1"/>
</dbReference>
<evidence type="ECO:0000256" key="2">
    <source>
        <dbReference type="ARBA" id="ARBA00023204"/>
    </source>
</evidence>
<dbReference type="Pfam" id="PF12826">
    <property type="entry name" value="HHH_2"/>
    <property type="match status" value="1"/>
</dbReference>
<organism evidence="4">
    <name type="scientific">marine sediment metagenome</name>
    <dbReference type="NCBI Taxonomy" id="412755"/>
    <lineage>
        <taxon>unclassified sequences</taxon>
        <taxon>metagenomes</taxon>
        <taxon>ecological metagenomes</taxon>
    </lineage>
</organism>
<dbReference type="SMART" id="SM00278">
    <property type="entry name" value="HhH1"/>
    <property type="match status" value="2"/>
</dbReference>
<feature type="domain" description="Helix-hairpin-helix DNA-binding motif class 1" evidence="3">
    <location>
        <begin position="96"/>
        <end position="115"/>
    </location>
</feature>
<keyword evidence="1" id="KW-0227">DNA damage</keyword>
<dbReference type="InterPro" id="IPR001162">
    <property type="entry name" value="UvrC_RNase_H_dom"/>
</dbReference>
<protein>
    <recommendedName>
        <fullName evidence="3">Helix-hairpin-helix DNA-binding motif class 1 domain-containing protein</fullName>
    </recommendedName>
</protein>
<dbReference type="InterPro" id="IPR003583">
    <property type="entry name" value="Hlx-hairpin-Hlx_DNA-bd_motif"/>
</dbReference>
<evidence type="ECO:0000256" key="1">
    <source>
        <dbReference type="ARBA" id="ARBA00022763"/>
    </source>
</evidence>
<name>X0X760_9ZZZZ</name>
<dbReference type="Gene3D" id="3.30.420.340">
    <property type="entry name" value="UvrC, RNAse H endonuclease domain"/>
    <property type="match status" value="1"/>
</dbReference>
<sequence length="153" mass="17037">PPDLFVIDGGKGHLSVALKTIDALGLENPPDVISIAKADQGEPGAVDKIYLPNRKNPLILARNHPVLCLLMRLRDETHRRAVSYYRKRSKKKLTVSELDRIPGVGPKRKKALLKYLGDLQSIAKAQIEDLNGVPAINQVVAKNIFDYFHRKSP</sequence>
<dbReference type="GO" id="GO:0006281">
    <property type="term" value="P:DNA repair"/>
    <property type="evidence" value="ECO:0007669"/>
    <property type="project" value="UniProtKB-KW"/>
</dbReference>
<evidence type="ECO:0000259" key="3">
    <source>
        <dbReference type="SMART" id="SM00278"/>
    </source>
</evidence>
<gene>
    <name evidence="4" type="ORF">S01H1_63851</name>
</gene>
<comment type="caution">
    <text evidence="4">The sequence shown here is derived from an EMBL/GenBank/DDBJ whole genome shotgun (WGS) entry which is preliminary data.</text>
</comment>
<dbReference type="InterPro" id="IPR050066">
    <property type="entry name" value="UvrABC_protein_C"/>
</dbReference>
<dbReference type="PANTHER" id="PTHR30562:SF1">
    <property type="entry name" value="UVRABC SYSTEM PROTEIN C"/>
    <property type="match status" value="1"/>
</dbReference>
<accession>X0X760</accession>
<dbReference type="InterPro" id="IPR010994">
    <property type="entry name" value="RuvA_2-like"/>
</dbReference>
<dbReference type="Gene3D" id="1.10.150.20">
    <property type="entry name" value="5' to 3' exonuclease, C-terminal subdomain"/>
    <property type="match status" value="1"/>
</dbReference>
<dbReference type="GO" id="GO:0009380">
    <property type="term" value="C:excinuclease repair complex"/>
    <property type="evidence" value="ECO:0007669"/>
    <property type="project" value="TreeGrafter"/>
</dbReference>
<dbReference type="GO" id="GO:0003677">
    <property type="term" value="F:DNA binding"/>
    <property type="evidence" value="ECO:0007669"/>
    <property type="project" value="InterPro"/>
</dbReference>
<proteinExistence type="predicted"/>
<keyword evidence="2" id="KW-0234">DNA repair</keyword>
<feature type="non-terminal residue" evidence="4">
    <location>
        <position position="1"/>
    </location>
</feature>
<reference evidence="4" key="1">
    <citation type="journal article" date="2014" name="Front. Microbiol.">
        <title>High frequency of phylogenetically diverse reductive dehalogenase-homologous genes in deep subseafloor sedimentary metagenomes.</title>
        <authorList>
            <person name="Kawai M."/>
            <person name="Futagami T."/>
            <person name="Toyoda A."/>
            <person name="Takaki Y."/>
            <person name="Nishi S."/>
            <person name="Hori S."/>
            <person name="Arai W."/>
            <person name="Tsubouchi T."/>
            <person name="Morono Y."/>
            <person name="Uchiyama I."/>
            <person name="Ito T."/>
            <person name="Fujiyama A."/>
            <person name="Inagaki F."/>
            <person name="Takami H."/>
        </authorList>
    </citation>
    <scope>NUCLEOTIDE SEQUENCE</scope>
    <source>
        <strain evidence="4">Expedition CK06-06</strain>
    </source>
</reference>
<dbReference type="GO" id="GO:0009381">
    <property type="term" value="F:excinuclease ABC activity"/>
    <property type="evidence" value="ECO:0007669"/>
    <property type="project" value="InterPro"/>
</dbReference>
<dbReference type="InterPro" id="IPR041663">
    <property type="entry name" value="DisA/LigA_HHH"/>
</dbReference>
<dbReference type="AlphaFoldDB" id="X0X760"/>
<dbReference type="SUPFAM" id="SSF47781">
    <property type="entry name" value="RuvA domain 2-like"/>
    <property type="match status" value="1"/>
</dbReference>
<dbReference type="InterPro" id="IPR038476">
    <property type="entry name" value="UvrC_RNase_H_dom_sf"/>
</dbReference>
<evidence type="ECO:0000313" key="4">
    <source>
        <dbReference type="EMBL" id="GAG38875.1"/>
    </source>
</evidence>